<dbReference type="Proteomes" id="UP000701698">
    <property type="component" value="Unassembled WGS sequence"/>
</dbReference>
<sequence length="153" mass="16755">MMFRSRVKMPKQKRIISILAITLFSLLIVGVFFLSLDTAAQAGWWNDGWGYRVGVPVTNNTTAENNVYISFESGDAIDTSDLTKFQSDCGDLRFTTSGGVELPYYLASGCGTSTTVVHVNFDTFPAGDMVIYYYYGNASVENGSEASDFSTEA</sequence>
<feature type="non-terminal residue" evidence="2">
    <location>
        <position position="153"/>
    </location>
</feature>
<protein>
    <submittedName>
        <fullName evidence="2">DUF2341 domain-containing protein</fullName>
    </submittedName>
</protein>
<reference evidence="2" key="2">
    <citation type="journal article" date="2021" name="Microbiome">
        <title>Successional dynamics and alternative stable states in a saline activated sludge microbial community over 9 years.</title>
        <authorList>
            <person name="Wang Y."/>
            <person name="Ye J."/>
            <person name="Ju F."/>
            <person name="Liu L."/>
            <person name="Boyd J.A."/>
            <person name="Deng Y."/>
            <person name="Parks D.H."/>
            <person name="Jiang X."/>
            <person name="Yin X."/>
            <person name="Woodcroft B.J."/>
            <person name="Tyson G.W."/>
            <person name="Hugenholtz P."/>
            <person name="Polz M.F."/>
            <person name="Zhang T."/>
        </authorList>
    </citation>
    <scope>NUCLEOTIDE SEQUENCE</scope>
    <source>
        <strain evidence="2">HKST-UBA01</strain>
    </source>
</reference>
<dbReference type="AlphaFoldDB" id="A0A955RQD0"/>
<dbReference type="InterPro" id="IPR018765">
    <property type="entry name" value="DUF2341"/>
</dbReference>
<name>A0A955RQD0_UNCKA</name>
<feature type="domain" description="DUF2341" evidence="1">
    <location>
        <begin position="88"/>
        <end position="146"/>
    </location>
</feature>
<reference evidence="2" key="1">
    <citation type="submission" date="2020-04" db="EMBL/GenBank/DDBJ databases">
        <authorList>
            <person name="Zhang T."/>
        </authorList>
    </citation>
    <scope>NUCLEOTIDE SEQUENCE</scope>
    <source>
        <strain evidence="2">HKST-UBA01</strain>
    </source>
</reference>
<dbReference type="EMBL" id="JAGQKX010000062">
    <property type="protein sequence ID" value="MCA9390295.1"/>
    <property type="molecule type" value="Genomic_DNA"/>
</dbReference>
<comment type="caution">
    <text evidence="2">The sequence shown here is derived from an EMBL/GenBank/DDBJ whole genome shotgun (WGS) entry which is preliminary data.</text>
</comment>
<evidence type="ECO:0000313" key="3">
    <source>
        <dbReference type="Proteomes" id="UP000701698"/>
    </source>
</evidence>
<accession>A0A955RQD0</accession>
<organism evidence="2 3">
    <name type="scientific">candidate division WWE3 bacterium</name>
    <dbReference type="NCBI Taxonomy" id="2053526"/>
    <lineage>
        <taxon>Bacteria</taxon>
        <taxon>Katanobacteria</taxon>
    </lineage>
</organism>
<dbReference type="Pfam" id="PF10102">
    <property type="entry name" value="DUF2341"/>
    <property type="match status" value="1"/>
</dbReference>
<proteinExistence type="predicted"/>
<gene>
    <name evidence="2" type="ORF">KC571_02720</name>
</gene>
<evidence type="ECO:0000313" key="2">
    <source>
        <dbReference type="EMBL" id="MCA9390295.1"/>
    </source>
</evidence>
<evidence type="ECO:0000259" key="1">
    <source>
        <dbReference type="Pfam" id="PF10102"/>
    </source>
</evidence>